<dbReference type="InterPro" id="IPR011517">
    <property type="entry name" value="RNA_pol_sigma70_ECF-like"/>
</dbReference>
<proteinExistence type="predicted"/>
<dbReference type="NCBIfam" id="TIGR02999">
    <property type="entry name" value="Sig-70_X6"/>
    <property type="match status" value="1"/>
</dbReference>
<sequence>MTDVTRILEQVDAGDEAASKQLFNVLYDELRRLADLQLAGERPGNTLQPTALVNEAYLRLVDKSVGWASRAHFFRVAARTMRRILVDRAREKGAVKRGGGWRRLTADDASLSVEEDPGALLDLDEALEALRGPHPLHAELVCLRFFSGLTLRDAAGVLGLPPTSADRAWAFARAWLAHRLERR</sequence>
<evidence type="ECO:0000259" key="1">
    <source>
        <dbReference type="Pfam" id="PF07638"/>
    </source>
</evidence>
<feature type="domain" description="RNA polymerase sigma-70 ECF-like HTH" evidence="1">
    <location>
        <begin position="1"/>
        <end position="180"/>
    </location>
</feature>
<keyword evidence="3" id="KW-1185">Reference proteome</keyword>
<gene>
    <name evidence="2" type="ORF">Pla133_47790</name>
</gene>
<dbReference type="RefSeq" id="WP_145069755.1">
    <property type="nucleotide sequence ID" value="NZ_CP036287.1"/>
</dbReference>
<dbReference type="Pfam" id="PF07638">
    <property type="entry name" value="Sigma70_ECF"/>
    <property type="match status" value="1"/>
</dbReference>
<dbReference type="SUPFAM" id="SSF88659">
    <property type="entry name" value="Sigma3 and sigma4 domains of RNA polymerase sigma factors"/>
    <property type="match status" value="1"/>
</dbReference>
<dbReference type="Gene3D" id="1.10.10.10">
    <property type="entry name" value="Winged helix-like DNA-binding domain superfamily/Winged helix DNA-binding domain"/>
    <property type="match status" value="1"/>
</dbReference>
<dbReference type="EMBL" id="CP036287">
    <property type="protein sequence ID" value="QDU69658.1"/>
    <property type="molecule type" value="Genomic_DNA"/>
</dbReference>
<protein>
    <submittedName>
        <fullName evidence="2">ECF sigma factor</fullName>
    </submittedName>
</protein>
<dbReference type="InterPro" id="IPR053812">
    <property type="entry name" value="HTH_Sigma70_ECF-like"/>
</dbReference>
<dbReference type="AlphaFoldDB" id="A0A518BRR0"/>
<name>A0A518BRR0_9BACT</name>
<dbReference type="InterPro" id="IPR013324">
    <property type="entry name" value="RNA_pol_sigma_r3/r4-like"/>
</dbReference>
<dbReference type="InterPro" id="IPR036388">
    <property type="entry name" value="WH-like_DNA-bd_sf"/>
</dbReference>
<dbReference type="KEGG" id="pbap:Pla133_47790"/>
<organism evidence="2 3">
    <name type="scientific">Engelhardtia mirabilis</name>
    <dbReference type="NCBI Taxonomy" id="2528011"/>
    <lineage>
        <taxon>Bacteria</taxon>
        <taxon>Pseudomonadati</taxon>
        <taxon>Planctomycetota</taxon>
        <taxon>Planctomycetia</taxon>
        <taxon>Planctomycetia incertae sedis</taxon>
        <taxon>Engelhardtia</taxon>
    </lineage>
</organism>
<evidence type="ECO:0000313" key="3">
    <source>
        <dbReference type="Proteomes" id="UP000316921"/>
    </source>
</evidence>
<dbReference type="Proteomes" id="UP000316921">
    <property type="component" value="Chromosome"/>
</dbReference>
<reference evidence="2 3" key="1">
    <citation type="submission" date="2019-02" db="EMBL/GenBank/DDBJ databases">
        <title>Deep-cultivation of Planctomycetes and their phenomic and genomic characterization uncovers novel biology.</title>
        <authorList>
            <person name="Wiegand S."/>
            <person name="Jogler M."/>
            <person name="Boedeker C."/>
            <person name="Pinto D."/>
            <person name="Vollmers J."/>
            <person name="Rivas-Marin E."/>
            <person name="Kohn T."/>
            <person name="Peeters S.H."/>
            <person name="Heuer A."/>
            <person name="Rast P."/>
            <person name="Oberbeckmann S."/>
            <person name="Bunk B."/>
            <person name="Jeske O."/>
            <person name="Meyerdierks A."/>
            <person name="Storesund J.E."/>
            <person name="Kallscheuer N."/>
            <person name="Luecker S."/>
            <person name="Lage O.M."/>
            <person name="Pohl T."/>
            <person name="Merkel B.J."/>
            <person name="Hornburger P."/>
            <person name="Mueller R.-W."/>
            <person name="Bruemmer F."/>
            <person name="Labrenz M."/>
            <person name="Spormann A.M."/>
            <person name="Op den Camp H."/>
            <person name="Overmann J."/>
            <person name="Amann R."/>
            <person name="Jetten M.S.M."/>
            <person name="Mascher T."/>
            <person name="Medema M.H."/>
            <person name="Devos D.P."/>
            <person name="Kaster A.-K."/>
            <person name="Ovreas L."/>
            <person name="Rohde M."/>
            <person name="Galperin M.Y."/>
            <person name="Jogler C."/>
        </authorList>
    </citation>
    <scope>NUCLEOTIDE SEQUENCE [LARGE SCALE GENOMIC DNA]</scope>
    <source>
        <strain evidence="2 3">Pla133</strain>
    </source>
</reference>
<accession>A0A518BRR0</accession>
<evidence type="ECO:0000313" key="2">
    <source>
        <dbReference type="EMBL" id="QDU69658.1"/>
    </source>
</evidence>